<keyword evidence="2" id="KW-1133">Transmembrane helix</keyword>
<dbReference type="PANTHER" id="PTHR34475">
    <property type="match status" value="1"/>
</dbReference>
<dbReference type="EMBL" id="VCDP01000039">
    <property type="protein sequence ID" value="MDX7999814.1"/>
    <property type="molecule type" value="Genomic_DNA"/>
</dbReference>
<dbReference type="Gene3D" id="1.10.260.40">
    <property type="entry name" value="lambda repressor-like DNA-binding domains"/>
    <property type="match status" value="1"/>
</dbReference>
<accession>A0ABU4SMK8</accession>
<dbReference type="Pfam" id="PF13464">
    <property type="entry name" value="RodZ_C"/>
    <property type="match status" value="1"/>
</dbReference>
<dbReference type="InterPro" id="IPR001387">
    <property type="entry name" value="Cro/C1-type_HTH"/>
</dbReference>
<dbReference type="InterPro" id="IPR010982">
    <property type="entry name" value="Lambda_DNA-bd_dom_sf"/>
</dbReference>
<organism evidence="4 5">
    <name type="scientific">Xenorhabdus littoralis</name>
    <dbReference type="NCBI Taxonomy" id="2582835"/>
    <lineage>
        <taxon>Bacteria</taxon>
        <taxon>Pseudomonadati</taxon>
        <taxon>Pseudomonadota</taxon>
        <taxon>Gammaproteobacteria</taxon>
        <taxon>Enterobacterales</taxon>
        <taxon>Morganellaceae</taxon>
        <taxon>Xenorhabdus</taxon>
    </lineage>
</organism>
<keyword evidence="5" id="KW-1185">Reference proteome</keyword>
<name>A0ABU4SMK8_9GAMM</name>
<feature type="compositionally biased region" description="Polar residues" evidence="1">
    <location>
        <begin position="238"/>
        <end position="250"/>
    </location>
</feature>
<keyword evidence="2" id="KW-0472">Membrane</keyword>
<evidence type="ECO:0000256" key="1">
    <source>
        <dbReference type="SAM" id="MobiDB-lite"/>
    </source>
</evidence>
<dbReference type="Proteomes" id="UP001271640">
    <property type="component" value="Unassembled WGS sequence"/>
</dbReference>
<dbReference type="CDD" id="cd00093">
    <property type="entry name" value="HTH_XRE"/>
    <property type="match status" value="1"/>
</dbReference>
<dbReference type="NCBIfam" id="NF008109">
    <property type="entry name" value="PRK10856.1"/>
    <property type="match status" value="1"/>
</dbReference>
<feature type="transmembrane region" description="Helical" evidence="2">
    <location>
        <begin position="111"/>
        <end position="132"/>
    </location>
</feature>
<dbReference type="RefSeq" id="WP_319926531.1">
    <property type="nucleotide sequence ID" value="NZ_VCDP01000039.1"/>
</dbReference>
<feature type="compositionally biased region" description="Polar residues" evidence="1">
    <location>
        <begin position="176"/>
        <end position="221"/>
    </location>
</feature>
<evidence type="ECO:0000259" key="3">
    <source>
        <dbReference type="PROSITE" id="PS50943"/>
    </source>
</evidence>
<proteinExistence type="predicted"/>
<dbReference type="Pfam" id="PF13413">
    <property type="entry name" value="HTH_25"/>
    <property type="match status" value="1"/>
</dbReference>
<comment type="caution">
    <text evidence="4">The sequence shown here is derived from an EMBL/GenBank/DDBJ whole genome shotgun (WGS) entry which is preliminary data.</text>
</comment>
<gene>
    <name evidence="4" type="primary">rodZ</name>
    <name evidence="4" type="ORF">FE394_11485</name>
</gene>
<protein>
    <submittedName>
        <fullName evidence="4">Cytoskeleton protein RodZ</fullName>
    </submittedName>
</protein>
<dbReference type="InterPro" id="IPR050400">
    <property type="entry name" value="Bact_Cytoskel_RodZ"/>
</dbReference>
<dbReference type="PROSITE" id="PS50943">
    <property type="entry name" value="HTH_CROC1"/>
    <property type="match status" value="1"/>
</dbReference>
<sequence length="347" mass="37381">MKTETYPEEANLTAGQILRQAREKLELSQQIVADRLCLKLSTVRDIEEDNVPSNIAPTFFRGYIRAYAKLVQVPESVILSTLDEQMPAKMIKTSPMQSFSAGKKRKKRDGWLMKLTWVVIIMLLGMTGLWWWQNYKAQQTELSSMAEQSSARIAQTHGDENDVGNSAAAADKVSPKGNQSVVVSQEQAKQGESTGADSNAPVTSNAPVSTTQPKTVPLPANQSTANTVAENTASAINTGTTNSVSANAGSNPVVSPSSSDVDSINTVSNNELLMNFSGKCWLLIKDAKGKILFSGMKNKGDSLKLSGVLPYSLNIGAPARVNVQFQGKPVDLSTFIKKGVSAKLTLK</sequence>
<evidence type="ECO:0000256" key="2">
    <source>
        <dbReference type="SAM" id="Phobius"/>
    </source>
</evidence>
<keyword evidence="2" id="KW-0812">Transmembrane</keyword>
<feature type="domain" description="HTH cro/C1-type" evidence="3">
    <location>
        <begin position="18"/>
        <end position="53"/>
    </location>
</feature>
<dbReference type="SUPFAM" id="SSF47413">
    <property type="entry name" value="lambda repressor-like DNA-binding domains"/>
    <property type="match status" value="1"/>
</dbReference>
<evidence type="ECO:0000313" key="4">
    <source>
        <dbReference type="EMBL" id="MDX7999814.1"/>
    </source>
</evidence>
<dbReference type="InterPro" id="IPR025194">
    <property type="entry name" value="RodZ-like_C"/>
</dbReference>
<reference evidence="5" key="1">
    <citation type="journal article" date="2024" name="Toxins">
        <title>Genome Sequence Analysis of Native Xenorhabdus Strains Isolated from Entomopathogenic Nematodes in Argentina.</title>
        <authorList>
            <person name="Palma L."/>
            <person name="Frizzo L."/>
            <person name="Kaiser S."/>
            <person name="Berry C."/>
            <person name="Caballero P."/>
            <person name="Bode H.B."/>
            <person name="Del Valle E.E."/>
        </authorList>
    </citation>
    <scope>NUCLEOTIDE SEQUENCE [LARGE SCALE GENOMIC DNA]</scope>
    <source>
        <strain evidence="5">Reich</strain>
    </source>
</reference>
<evidence type="ECO:0000313" key="5">
    <source>
        <dbReference type="Proteomes" id="UP001271640"/>
    </source>
</evidence>
<dbReference type="PANTHER" id="PTHR34475:SF1">
    <property type="entry name" value="CYTOSKELETON PROTEIN RODZ"/>
    <property type="match status" value="1"/>
</dbReference>
<feature type="region of interest" description="Disordered" evidence="1">
    <location>
        <begin position="238"/>
        <end position="260"/>
    </location>
</feature>
<feature type="region of interest" description="Disordered" evidence="1">
    <location>
        <begin position="157"/>
        <end position="221"/>
    </location>
</feature>